<proteinExistence type="predicted"/>
<dbReference type="InterPro" id="IPR007197">
    <property type="entry name" value="rSAM"/>
</dbReference>
<dbReference type="InterPro" id="IPR013785">
    <property type="entry name" value="Aldolase_TIM"/>
</dbReference>
<protein>
    <submittedName>
        <fullName evidence="7">MoaA/NifB/PqqE/SkfB family radical SAM enzyme</fullName>
    </submittedName>
</protein>
<feature type="domain" description="Radical SAM core" evidence="6">
    <location>
        <begin position="1"/>
        <end position="222"/>
    </location>
</feature>
<evidence type="ECO:0000313" key="7">
    <source>
        <dbReference type="EMBL" id="TCW32028.1"/>
    </source>
</evidence>
<reference evidence="7 8" key="1">
    <citation type="submission" date="2019-03" db="EMBL/GenBank/DDBJ databases">
        <title>Genomic Encyclopedia of Type Strains, Phase IV (KMG-IV): sequencing the most valuable type-strain genomes for metagenomic binning, comparative biology and taxonomic classification.</title>
        <authorList>
            <person name="Goeker M."/>
        </authorList>
    </citation>
    <scope>NUCLEOTIDE SEQUENCE [LARGE SCALE GENOMIC DNA]</scope>
    <source>
        <strain evidence="7 8">DSM 203</strain>
    </source>
</reference>
<dbReference type="SFLD" id="SFLDG01067">
    <property type="entry name" value="SPASM/twitch_domain_containing"/>
    <property type="match status" value="1"/>
</dbReference>
<keyword evidence="2" id="KW-0949">S-adenosyl-L-methionine</keyword>
<dbReference type="GO" id="GO:0003824">
    <property type="term" value="F:catalytic activity"/>
    <property type="evidence" value="ECO:0007669"/>
    <property type="project" value="InterPro"/>
</dbReference>
<dbReference type="PROSITE" id="PS51918">
    <property type="entry name" value="RADICAL_SAM"/>
    <property type="match status" value="1"/>
</dbReference>
<dbReference type="EMBL" id="SMDC01000024">
    <property type="protein sequence ID" value="TCW32028.1"/>
    <property type="molecule type" value="Genomic_DNA"/>
</dbReference>
<comment type="cofactor">
    <cofactor evidence="1">
        <name>[4Fe-4S] cluster</name>
        <dbReference type="ChEBI" id="CHEBI:49883"/>
    </cofactor>
</comment>
<accession>A0A4R4A4N9</accession>
<evidence type="ECO:0000256" key="5">
    <source>
        <dbReference type="ARBA" id="ARBA00023014"/>
    </source>
</evidence>
<dbReference type="Proteomes" id="UP000295247">
    <property type="component" value="Unassembled WGS sequence"/>
</dbReference>
<dbReference type="RefSeq" id="WP_132230691.1">
    <property type="nucleotide sequence ID" value="NZ_NRRH01000081.1"/>
</dbReference>
<evidence type="ECO:0000256" key="2">
    <source>
        <dbReference type="ARBA" id="ARBA00022691"/>
    </source>
</evidence>
<evidence type="ECO:0000313" key="8">
    <source>
        <dbReference type="Proteomes" id="UP000295247"/>
    </source>
</evidence>
<evidence type="ECO:0000259" key="6">
    <source>
        <dbReference type="PROSITE" id="PS51918"/>
    </source>
</evidence>
<organism evidence="7 8">
    <name type="scientific">Marichromatium gracile</name>
    <name type="common">Chromatium gracile</name>
    <dbReference type="NCBI Taxonomy" id="1048"/>
    <lineage>
        <taxon>Bacteria</taxon>
        <taxon>Pseudomonadati</taxon>
        <taxon>Pseudomonadota</taxon>
        <taxon>Gammaproteobacteria</taxon>
        <taxon>Chromatiales</taxon>
        <taxon>Chromatiaceae</taxon>
        <taxon>Marichromatium</taxon>
    </lineage>
</organism>
<evidence type="ECO:0000256" key="1">
    <source>
        <dbReference type="ARBA" id="ARBA00001966"/>
    </source>
</evidence>
<dbReference type="InterPro" id="IPR050377">
    <property type="entry name" value="Radical_SAM_PqqE_MftC-like"/>
</dbReference>
<name>A0A4R4A4N9_MARGR</name>
<dbReference type="InterPro" id="IPR058240">
    <property type="entry name" value="rSAM_sf"/>
</dbReference>
<keyword evidence="4" id="KW-0408">Iron</keyword>
<evidence type="ECO:0000256" key="3">
    <source>
        <dbReference type="ARBA" id="ARBA00022723"/>
    </source>
</evidence>
<keyword evidence="5" id="KW-0411">Iron-sulfur</keyword>
<dbReference type="SUPFAM" id="SSF102114">
    <property type="entry name" value="Radical SAM enzymes"/>
    <property type="match status" value="1"/>
</dbReference>
<gene>
    <name evidence="7" type="ORF">EDC29_1244</name>
</gene>
<dbReference type="AlphaFoldDB" id="A0A4R4A4N9"/>
<dbReference type="GO" id="GO:0051536">
    <property type="term" value="F:iron-sulfur cluster binding"/>
    <property type="evidence" value="ECO:0007669"/>
    <property type="project" value="UniProtKB-KW"/>
</dbReference>
<sequence length="314" mass="34436">MKALGIHMYLTPSCNLSCTHCYYEALKLGESPGSILSTDDCISIISWLCQCFDADLHLEGGELFLRPDIDDILAALSPAALKALTLTTSGTVPIKVRPDILRALGELRISIEGHTDELQSVLRPTKLTPVFRAMARLSADGVPFTVRTTLHRANAGHLREMIETFAGRGARLISLFEFQAVGRGAAEMGHILEDSTFDAMLEELATNGTSPQVDLKFSLSPRRIPMAMKRRAELEVRGFRYVNLQGIPNLTINSNGDIGVSPWKVTARQVYDRFTTVFEPDFRAKVAQRIADQATAPPCPHTSGLLLRYVAPGA</sequence>
<dbReference type="PANTHER" id="PTHR11228">
    <property type="entry name" value="RADICAL SAM DOMAIN PROTEIN"/>
    <property type="match status" value="1"/>
</dbReference>
<comment type="caution">
    <text evidence="7">The sequence shown here is derived from an EMBL/GenBank/DDBJ whole genome shotgun (WGS) entry which is preliminary data.</text>
</comment>
<dbReference type="PANTHER" id="PTHR11228:SF7">
    <property type="entry name" value="PQQA PEPTIDE CYCLASE"/>
    <property type="match status" value="1"/>
</dbReference>
<dbReference type="Pfam" id="PF04055">
    <property type="entry name" value="Radical_SAM"/>
    <property type="match status" value="1"/>
</dbReference>
<dbReference type="SFLD" id="SFLDS00029">
    <property type="entry name" value="Radical_SAM"/>
    <property type="match status" value="1"/>
</dbReference>
<dbReference type="CDD" id="cd01335">
    <property type="entry name" value="Radical_SAM"/>
    <property type="match status" value="1"/>
</dbReference>
<dbReference type="GO" id="GO:0046872">
    <property type="term" value="F:metal ion binding"/>
    <property type="evidence" value="ECO:0007669"/>
    <property type="project" value="UniProtKB-KW"/>
</dbReference>
<evidence type="ECO:0000256" key="4">
    <source>
        <dbReference type="ARBA" id="ARBA00023004"/>
    </source>
</evidence>
<dbReference type="Gene3D" id="3.20.20.70">
    <property type="entry name" value="Aldolase class I"/>
    <property type="match status" value="1"/>
</dbReference>
<keyword evidence="3" id="KW-0479">Metal-binding</keyword>